<dbReference type="AlphaFoldDB" id="A0AAE0PLE8"/>
<dbReference type="EMBL" id="JAUTDP010000002">
    <property type="protein sequence ID" value="KAK3401972.1"/>
    <property type="molecule type" value="Genomic_DNA"/>
</dbReference>
<dbReference type="Proteomes" id="UP001281003">
    <property type="component" value="Unassembled WGS sequence"/>
</dbReference>
<gene>
    <name evidence="1" type="ORF">B0T20DRAFT_127632</name>
</gene>
<protein>
    <submittedName>
        <fullName evidence="1">Uncharacterized protein</fullName>
    </submittedName>
</protein>
<reference evidence="1" key="1">
    <citation type="journal article" date="2023" name="Mol. Phylogenet. Evol.">
        <title>Genome-scale phylogeny and comparative genomics of the fungal order Sordariales.</title>
        <authorList>
            <person name="Hensen N."/>
            <person name="Bonometti L."/>
            <person name="Westerberg I."/>
            <person name="Brannstrom I.O."/>
            <person name="Guillou S."/>
            <person name="Cros-Aarteil S."/>
            <person name="Calhoun S."/>
            <person name="Haridas S."/>
            <person name="Kuo A."/>
            <person name="Mondo S."/>
            <person name="Pangilinan J."/>
            <person name="Riley R."/>
            <person name="LaButti K."/>
            <person name="Andreopoulos B."/>
            <person name="Lipzen A."/>
            <person name="Chen C."/>
            <person name="Yan M."/>
            <person name="Daum C."/>
            <person name="Ng V."/>
            <person name="Clum A."/>
            <person name="Steindorff A."/>
            <person name="Ohm R.A."/>
            <person name="Martin F."/>
            <person name="Silar P."/>
            <person name="Natvig D.O."/>
            <person name="Lalanne C."/>
            <person name="Gautier V."/>
            <person name="Ament-Velasquez S.L."/>
            <person name="Kruys A."/>
            <person name="Hutchinson M.I."/>
            <person name="Powell A.J."/>
            <person name="Barry K."/>
            <person name="Miller A.N."/>
            <person name="Grigoriev I.V."/>
            <person name="Debuchy R."/>
            <person name="Gladieux P."/>
            <person name="Hiltunen Thoren M."/>
            <person name="Johannesson H."/>
        </authorList>
    </citation>
    <scope>NUCLEOTIDE SEQUENCE</scope>
    <source>
        <strain evidence="1">FGSC 1904</strain>
    </source>
</reference>
<reference evidence="1" key="2">
    <citation type="submission" date="2023-07" db="EMBL/GenBank/DDBJ databases">
        <authorList>
            <consortium name="Lawrence Berkeley National Laboratory"/>
            <person name="Haridas S."/>
            <person name="Hensen N."/>
            <person name="Bonometti L."/>
            <person name="Westerberg I."/>
            <person name="Brannstrom I.O."/>
            <person name="Guillou S."/>
            <person name="Cros-Aarteil S."/>
            <person name="Calhoun S."/>
            <person name="Kuo A."/>
            <person name="Mondo S."/>
            <person name="Pangilinan J."/>
            <person name="Riley R."/>
            <person name="LaButti K."/>
            <person name="Andreopoulos B."/>
            <person name="Lipzen A."/>
            <person name="Chen C."/>
            <person name="Yanf M."/>
            <person name="Daum C."/>
            <person name="Ng V."/>
            <person name="Clum A."/>
            <person name="Steindorff A."/>
            <person name="Ohm R."/>
            <person name="Martin F."/>
            <person name="Silar P."/>
            <person name="Natvig D."/>
            <person name="Lalanne C."/>
            <person name="Gautier V."/>
            <person name="Ament-velasquez S.L."/>
            <person name="Kruys A."/>
            <person name="Hutchinson M.I."/>
            <person name="Powell A.J."/>
            <person name="Barry K."/>
            <person name="Miller A.N."/>
            <person name="Grigoriev I.V."/>
            <person name="Debuchy R."/>
            <person name="Gladieux P."/>
            <person name="Thoren M.H."/>
            <person name="Johannesson H."/>
        </authorList>
    </citation>
    <scope>NUCLEOTIDE SEQUENCE</scope>
    <source>
        <strain evidence="1">FGSC 1904</strain>
    </source>
</reference>
<proteinExistence type="predicted"/>
<comment type="caution">
    <text evidence="1">The sequence shown here is derived from an EMBL/GenBank/DDBJ whole genome shotgun (WGS) entry which is preliminary data.</text>
</comment>
<organism evidence="1 2">
    <name type="scientific">Sordaria brevicollis</name>
    <dbReference type="NCBI Taxonomy" id="83679"/>
    <lineage>
        <taxon>Eukaryota</taxon>
        <taxon>Fungi</taxon>
        <taxon>Dikarya</taxon>
        <taxon>Ascomycota</taxon>
        <taxon>Pezizomycotina</taxon>
        <taxon>Sordariomycetes</taxon>
        <taxon>Sordariomycetidae</taxon>
        <taxon>Sordariales</taxon>
        <taxon>Sordariaceae</taxon>
        <taxon>Sordaria</taxon>
    </lineage>
</organism>
<evidence type="ECO:0000313" key="2">
    <source>
        <dbReference type="Proteomes" id="UP001281003"/>
    </source>
</evidence>
<accession>A0AAE0PLE8</accession>
<evidence type="ECO:0000313" key="1">
    <source>
        <dbReference type="EMBL" id="KAK3401972.1"/>
    </source>
</evidence>
<keyword evidence="2" id="KW-1185">Reference proteome</keyword>
<name>A0AAE0PLE8_SORBR</name>
<sequence>MGLRRIEVRTFGHPRNNWRASLVPASAVIPAPIAYIKVGFVPLPHWISPLPWHSQGITAGTHMPPWDAVRVFKLMTELPGKDNTSVHTL</sequence>